<evidence type="ECO:0000313" key="3">
    <source>
        <dbReference type="EMBL" id="SKB48689.1"/>
    </source>
</evidence>
<keyword evidence="4" id="KW-1185">Reference proteome</keyword>
<proteinExistence type="predicted"/>
<sequence length="353" mass="39713">MLQKLGAEVIVIAPPDDYSVRFSSFGIRFVPLYRLKAKGTNPLADFRLYQEFIAVFKRIEPHLLISYTIKPNIYGILAARSLHIRSIAVITGLGYGIAKGGIMRAMVERLYRFSLRHASSVWFLNKDDHAYFTDRRMLGLAASKVIPGEGISVEHFKRKVAYPDGETTKFIYSGRLLYDKGVADFVEAIRVLRKEGLAVEGVLLGFTDTLNPSAISSDTVEAWEREGVIRYLGKTSDVRPFIEQIHCMVFPSYYSEGIPRCLLEAASMEVPAITTDHVGCREVVIDNTTGFLTTPKDIASLVAGMRRFAQLPTEERVSMGKAARDRVVQHYRDQFIHAIYVQQINEILQSPAQ</sequence>
<gene>
    <name evidence="3" type="ORF">SAMN05660226_01610</name>
</gene>
<evidence type="ECO:0000259" key="2">
    <source>
        <dbReference type="Pfam" id="PF13579"/>
    </source>
</evidence>
<protein>
    <submittedName>
        <fullName evidence="3">Glycosyltransferase involved in cell wall bisynthesis</fullName>
    </submittedName>
</protein>
<dbReference type="Gene3D" id="3.40.50.2000">
    <property type="entry name" value="Glycogen Phosphorylase B"/>
    <property type="match status" value="2"/>
</dbReference>
<dbReference type="PANTHER" id="PTHR12526">
    <property type="entry name" value="GLYCOSYLTRANSFERASE"/>
    <property type="match status" value="1"/>
</dbReference>
<dbReference type="GO" id="GO:0016757">
    <property type="term" value="F:glycosyltransferase activity"/>
    <property type="evidence" value="ECO:0007669"/>
    <property type="project" value="InterPro"/>
</dbReference>
<dbReference type="Pfam" id="PF13579">
    <property type="entry name" value="Glyco_trans_4_4"/>
    <property type="match status" value="1"/>
</dbReference>
<feature type="domain" description="Glycosyltransferase subfamily 4-like N-terminal" evidence="2">
    <location>
        <begin position="2"/>
        <end position="135"/>
    </location>
</feature>
<dbReference type="CDD" id="cd03808">
    <property type="entry name" value="GT4_CapM-like"/>
    <property type="match status" value="1"/>
</dbReference>
<dbReference type="AlphaFoldDB" id="A0A1T5BNN1"/>
<keyword evidence="3" id="KW-0808">Transferase</keyword>
<evidence type="ECO:0000259" key="1">
    <source>
        <dbReference type="Pfam" id="PF00534"/>
    </source>
</evidence>
<evidence type="ECO:0000313" key="4">
    <source>
        <dbReference type="Proteomes" id="UP000190541"/>
    </source>
</evidence>
<dbReference type="InterPro" id="IPR001296">
    <property type="entry name" value="Glyco_trans_1"/>
</dbReference>
<dbReference type="PANTHER" id="PTHR12526:SF638">
    <property type="entry name" value="SPORE COAT PROTEIN SA"/>
    <property type="match status" value="1"/>
</dbReference>
<dbReference type="SUPFAM" id="SSF53756">
    <property type="entry name" value="UDP-Glycosyltransferase/glycogen phosphorylase"/>
    <property type="match status" value="1"/>
</dbReference>
<accession>A0A1T5BNN1</accession>
<feature type="domain" description="Glycosyl transferase family 1" evidence="1">
    <location>
        <begin position="158"/>
        <end position="325"/>
    </location>
</feature>
<dbReference type="EMBL" id="FUYS01000003">
    <property type="protein sequence ID" value="SKB48689.1"/>
    <property type="molecule type" value="Genomic_DNA"/>
</dbReference>
<dbReference type="Pfam" id="PF00534">
    <property type="entry name" value="Glycos_transf_1"/>
    <property type="match status" value="1"/>
</dbReference>
<reference evidence="3 4" key="1">
    <citation type="submission" date="2017-02" db="EMBL/GenBank/DDBJ databases">
        <authorList>
            <person name="Peterson S.W."/>
        </authorList>
    </citation>
    <scope>NUCLEOTIDE SEQUENCE [LARGE SCALE GENOMIC DNA]</scope>
    <source>
        <strain evidence="3 4">DSM 22899</strain>
    </source>
</reference>
<dbReference type="Proteomes" id="UP000190541">
    <property type="component" value="Unassembled WGS sequence"/>
</dbReference>
<dbReference type="STRING" id="623280.SAMN05660226_01610"/>
<name>A0A1T5BNN1_9SPHI</name>
<dbReference type="InterPro" id="IPR028098">
    <property type="entry name" value="Glyco_trans_4-like_N"/>
</dbReference>
<organism evidence="3 4">
    <name type="scientific">Parapedobacter luteus</name>
    <dbReference type="NCBI Taxonomy" id="623280"/>
    <lineage>
        <taxon>Bacteria</taxon>
        <taxon>Pseudomonadati</taxon>
        <taxon>Bacteroidota</taxon>
        <taxon>Sphingobacteriia</taxon>
        <taxon>Sphingobacteriales</taxon>
        <taxon>Sphingobacteriaceae</taxon>
        <taxon>Parapedobacter</taxon>
    </lineage>
</organism>